<organism evidence="2 3">
    <name type="scientific">Tuber melanosporum (strain Mel28)</name>
    <name type="common">Perigord black truffle</name>
    <dbReference type="NCBI Taxonomy" id="656061"/>
    <lineage>
        <taxon>Eukaryota</taxon>
        <taxon>Fungi</taxon>
        <taxon>Dikarya</taxon>
        <taxon>Ascomycota</taxon>
        <taxon>Pezizomycotina</taxon>
        <taxon>Pezizomycetes</taxon>
        <taxon>Pezizales</taxon>
        <taxon>Tuberaceae</taxon>
        <taxon>Tuber</taxon>
    </lineage>
</organism>
<reference evidence="2 3" key="1">
    <citation type="journal article" date="2010" name="Nature">
        <title>Perigord black truffle genome uncovers evolutionary origins and mechanisms of symbiosis.</title>
        <authorList>
            <person name="Martin F."/>
            <person name="Kohler A."/>
            <person name="Murat C."/>
            <person name="Balestrini R."/>
            <person name="Coutinho P.M."/>
            <person name="Jaillon O."/>
            <person name="Montanini B."/>
            <person name="Morin E."/>
            <person name="Noel B."/>
            <person name="Percudani R."/>
            <person name="Porcel B."/>
            <person name="Rubini A."/>
            <person name="Amicucci A."/>
            <person name="Amselem J."/>
            <person name="Anthouard V."/>
            <person name="Arcioni S."/>
            <person name="Artiguenave F."/>
            <person name="Aury J.M."/>
            <person name="Ballario P."/>
            <person name="Bolchi A."/>
            <person name="Brenna A."/>
            <person name="Brun A."/>
            <person name="Buee M."/>
            <person name="Cantarel B."/>
            <person name="Chevalier G."/>
            <person name="Couloux A."/>
            <person name="Da Silva C."/>
            <person name="Denoeud F."/>
            <person name="Duplessis S."/>
            <person name="Ghignone S."/>
            <person name="Hilselberger B."/>
            <person name="Iotti M."/>
            <person name="Marcais B."/>
            <person name="Mello A."/>
            <person name="Miranda M."/>
            <person name="Pacioni G."/>
            <person name="Quesneville H."/>
            <person name="Riccioni C."/>
            <person name="Ruotolo R."/>
            <person name="Splivallo R."/>
            <person name="Stocchi V."/>
            <person name="Tisserant E."/>
            <person name="Viscomi A.R."/>
            <person name="Zambonelli A."/>
            <person name="Zampieri E."/>
            <person name="Henrissat B."/>
            <person name="Lebrun M.H."/>
            <person name="Paolocci F."/>
            <person name="Bonfante P."/>
            <person name="Ottonello S."/>
            <person name="Wincker P."/>
        </authorList>
    </citation>
    <scope>NUCLEOTIDE SEQUENCE [LARGE SCALE GENOMIC DNA]</scope>
    <source>
        <strain evidence="2 3">Mel28</strain>
    </source>
</reference>
<evidence type="ECO:0000313" key="2">
    <source>
        <dbReference type="EMBL" id="CAZ80372.1"/>
    </source>
</evidence>
<feature type="signal peptide" evidence="1">
    <location>
        <begin position="1"/>
        <end position="17"/>
    </location>
</feature>
<dbReference type="EMBL" id="FN430022">
    <property type="protein sequence ID" value="CAZ80372.1"/>
    <property type="molecule type" value="Genomic_DNA"/>
</dbReference>
<dbReference type="HOGENOM" id="CLU_2051367_0_0_1"/>
<dbReference type="RefSeq" id="XP_002836181.1">
    <property type="nucleotide sequence ID" value="XM_002836135.1"/>
</dbReference>
<feature type="chain" id="PRO_5003071998" evidence="1">
    <location>
        <begin position="18"/>
        <end position="120"/>
    </location>
</feature>
<sequence>MLVLLFFYASACTVVDGASPSHEVSLEPPAPRDAVVGRQDTVAGERHRAGISEAYSLILPVTHPPRERMRGCMGTQILEKGRHSHYRGGQPKASEGRTLASSIVPYCTRQTWVLLELPMC</sequence>
<dbReference type="Proteomes" id="UP000006911">
    <property type="component" value="Unassembled WGS sequence"/>
</dbReference>
<proteinExistence type="predicted"/>
<evidence type="ECO:0000256" key="1">
    <source>
        <dbReference type="SAM" id="SignalP"/>
    </source>
</evidence>
<protein>
    <submittedName>
        <fullName evidence="2">(Perigord truffle) hypothetical protein</fullName>
    </submittedName>
</protein>
<keyword evidence="3" id="KW-1185">Reference proteome</keyword>
<dbReference type="AlphaFoldDB" id="D5G779"/>
<dbReference type="GeneID" id="9185270"/>
<dbReference type="KEGG" id="tml:GSTUM_00002504001"/>
<evidence type="ECO:0000313" key="3">
    <source>
        <dbReference type="Proteomes" id="UP000006911"/>
    </source>
</evidence>
<accession>D5G779</accession>
<name>D5G779_TUBMM</name>
<keyword evidence="1" id="KW-0732">Signal</keyword>
<dbReference type="InParanoid" id="D5G779"/>
<gene>
    <name evidence="2" type="ORF">GSTUM_00002504001</name>
</gene>